<dbReference type="EMBL" id="ML122273">
    <property type="protein sequence ID" value="RPD58800.1"/>
    <property type="molecule type" value="Genomic_DNA"/>
</dbReference>
<evidence type="ECO:0000313" key="3">
    <source>
        <dbReference type="Proteomes" id="UP000313359"/>
    </source>
</evidence>
<reference evidence="2" key="1">
    <citation type="journal article" date="2018" name="Genome Biol. Evol.">
        <title>Genomics and development of Lentinus tigrinus, a white-rot wood-decaying mushroom with dimorphic fruiting bodies.</title>
        <authorList>
            <person name="Wu B."/>
            <person name="Xu Z."/>
            <person name="Knudson A."/>
            <person name="Carlson A."/>
            <person name="Chen N."/>
            <person name="Kovaka S."/>
            <person name="LaButti K."/>
            <person name="Lipzen A."/>
            <person name="Pennachio C."/>
            <person name="Riley R."/>
            <person name="Schakwitz W."/>
            <person name="Umezawa K."/>
            <person name="Ohm R.A."/>
            <person name="Grigoriev I.V."/>
            <person name="Nagy L.G."/>
            <person name="Gibbons J."/>
            <person name="Hibbett D."/>
        </authorList>
    </citation>
    <scope>NUCLEOTIDE SEQUENCE [LARGE SCALE GENOMIC DNA]</scope>
    <source>
        <strain evidence="2">ALCF2SS1-6</strain>
    </source>
</reference>
<organism evidence="2 3">
    <name type="scientific">Lentinus tigrinus ALCF2SS1-6</name>
    <dbReference type="NCBI Taxonomy" id="1328759"/>
    <lineage>
        <taxon>Eukaryota</taxon>
        <taxon>Fungi</taxon>
        <taxon>Dikarya</taxon>
        <taxon>Basidiomycota</taxon>
        <taxon>Agaricomycotina</taxon>
        <taxon>Agaricomycetes</taxon>
        <taxon>Polyporales</taxon>
        <taxon>Polyporaceae</taxon>
        <taxon>Lentinus</taxon>
    </lineage>
</organism>
<evidence type="ECO:0000313" key="2">
    <source>
        <dbReference type="EMBL" id="RPD58800.1"/>
    </source>
</evidence>
<keyword evidence="1" id="KW-0732">Signal</keyword>
<proteinExistence type="predicted"/>
<keyword evidence="3" id="KW-1185">Reference proteome</keyword>
<sequence>MLFPCVALVLALVGAVRATPPPLTTTAASTTTTVRLPDGFPITDLSKDSTTAHPNVTVGEGGVHVDGVDAVNAILYLCQGSGCNLCTSYSLDSQPHRVCLTGYINFVSVYIYQPSDVGLPFGVYTGPSGCTSFAQVPAVNTCYNTVGYTGWDFELSPTGSRTTMDFGEGHGFCTSTGDLVIATEYVMTVTDIWWIYV</sequence>
<evidence type="ECO:0000256" key="1">
    <source>
        <dbReference type="SAM" id="SignalP"/>
    </source>
</evidence>
<dbReference type="AlphaFoldDB" id="A0A5C2S5D4"/>
<feature type="signal peptide" evidence="1">
    <location>
        <begin position="1"/>
        <end position="18"/>
    </location>
</feature>
<dbReference type="Proteomes" id="UP000313359">
    <property type="component" value="Unassembled WGS sequence"/>
</dbReference>
<accession>A0A5C2S5D4</accession>
<feature type="chain" id="PRO_5023068949" evidence="1">
    <location>
        <begin position="19"/>
        <end position="197"/>
    </location>
</feature>
<name>A0A5C2S5D4_9APHY</name>
<protein>
    <submittedName>
        <fullName evidence="2">Uncharacterized protein</fullName>
    </submittedName>
</protein>
<gene>
    <name evidence="2" type="ORF">L227DRAFT_601782</name>
</gene>